<dbReference type="Proteomes" id="UP000235220">
    <property type="component" value="Chromosome 13"/>
</dbReference>
<dbReference type="PANTHER" id="PTHR27005">
    <property type="entry name" value="WALL-ASSOCIATED RECEPTOR KINASE-LIKE 21"/>
    <property type="match status" value="1"/>
</dbReference>
<evidence type="ECO:0000313" key="6">
    <source>
        <dbReference type="RefSeq" id="XP_018847290.2"/>
    </source>
</evidence>
<dbReference type="GO" id="GO:0005886">
    <property type="term" value="C:plasma membrane"/>
    <property type="evidence" value="ECO:0000318"/>
    <property type="project" value="GO_Central"/>
</dbReference>
<dbReference type="GeneID" id="109010827"/>
<dbReference type="Gramene" id="Jr13_25780_p1">
    <property type="protein sequence ID" value="cds.Jr13_25780_p1"/>
    <property type="gene ID" value="Jr13_25780"/>
</dbReference>
<dbReference type="SUPFAM" id="SSF56112">
    <property type="entry name" value="Protein kinase-like (PK-like)"/>
    <property type="match status" value="1"/>
</dbReference>
<dbReference type="KEGG" id="jre:109010827"/>
<dbReference type="PROSITE" id="PS00108">
    <property type="entry name" value="PROTEIN_KINASE_ST"/>
    <property type="match status" value="1"/>
</dbReference>
<dbReference type="Gene3D" id="1.10.510.10">
    <property type="entry name" value="Transferase(Phosphotransferase) domain 1"/>
    <property type="match status" value="2"/>
</dbReference>
<dbReference type="InterPro" id="IPR045274">
    <property type="entry name" value="WAK-like"/>
</dbReference>
<evidence type="ECO:0000256" key="4">
    <source>
        <dbReference type="ARBA" id="ARBA00047951"/>
    </source>
</evidence>
<reference evidence="6" key="1">
    <citation type="submission" date="2025-08" db="UniProtKB">
        <authorList>
            <consortium name="RefSeq"/>
        </authorList>
    </citation>
    <scope>IDENTIFICATION</scope>
    <source>
        <tissue evidence="6">Leaves</tissue>
    </source>
</reference>
<evidence type="ECO:0000256" key="1">
    <source>
        <dbReference type="ARBA" id="ARBA00022741"/>
    </source>
</evidence>
<evidence type="ECO:0000256" key="3">
    <source>
        <dbReference type="ARBA" id="ARBA00047558"/>
    </source>
</evidence>
<name>A0A2I4GTR2_JUGRE</name>
<keyword evidence="2" id="KW-0067">ATP-binding</keyword>
<evidence type="ECO:0000313" key="5">
    <source>
        <dbReference type="Proteomes" id="UP000235220"/>
    </source>
</evidence>
<dbReference type="PANTHER" id="PTHR27005:SF283">
    <property type="entry name" value="OS02G0633066 PROTEIN"/>
    <property type="match status" value="1"/>
</dbReference>
<dbReference type="RefSeq" id="XP_018847290.2">
    <property type="nucleotide sequence ID" value="XM_018991745.2"/>
</dbReference>
<accession>A0A2I4GTR2</accession>
<dbReference type="OrthoDB" id="4062651at2759"/>
<dbReference type="GO" id="GO:0005524">
    <property type="term" value="F:ATP binding"/>
    <property type="evidence" value="ECO:0007669"/>
    <property type="project" value="UniProtKB-KW"/>
</dbReference>
<evidence type="ECO:0000256" key="2">
    <source>
        <dbReference type="ARBA" id="ARBA00022840"/>
    </source>
</evidence>
<gene>
    <name evidence="6" type="primary">LOC109010827</name>
</gene>
<keyword evidence="1" id="KW-0547">Nucleotide-binding</keyword>
<dbReference type="InterPro" id="IPR008271">
    <property type="entry name" value="Ser/Thr_kinase_AS"/>
</dbReference>
<dbReference type="GO" id="GO:0007166">
    <property type="term" value="P:cell surface receptor signaling pathway"/>
    <property type="evidence" value="ECO:0000318"/>
    <property type="project" value="GO_Central"/>
</dbReference>
<dbReference type="InterPro" id="IPR000719">
    <property type="entry name" value="Prot_kinase_dom"/>
</dbReference>
<dbReference type="GO" id="GO:0004672">
    <property type="term" value="F:protein kinase activity"/>
    <property type="evidence" value="ECO:0007669"/>
    <property type="project" value="InterPro"/>
</dbReference>
<dbReference type="PROSITE" id="PS50011">
    <property type="entry name" value="PROTEIN_KINASE_DOM"/>
    <property type="match status" value="1"/>
</dbReference>
<comment type="catalytic activity">
    <reaction evidence="3">
        <text>L-seryl-[protein] + ATP = O-phospho-L-seryl-[protein] + ADP + H(+)</text>
        <dbReference type="Rhea" id="RHEA:17989"/>
        <dbReference type="Rhea" id="RHEA-COMP:9863"/>
        <dbReference type="Rhea" id="RHEA-COMP:11604"/>
        <dbReference type="ChEBI" id="CHEBI:15378"/>
        <dbReference type="ChEBI" id="CHEBI:29999"/>
        <dbReference type="ChEBI" id="CHEBI:30616"/>
        <dbReference type="ChEBI" id="CHEBI:83421"/>
        <dbReference type="ChEBI" id="CHEBI:456216"/>
    </reaction>
</comment>
<keyword evidence="5" id="KW-1185">Reference proteome</keyword>
<organism evidence="5 6">
    <name type="scientific">Juglans regia</name>
    <name type="common">English walnut</name>
    <dbReference type="NCBI Taxonomy" id="51240"/>
    <lineage>
        <taxon>Eukaryota</taxon>
        <taxon>Viridiplantae</taxon>
        <taxon>Streptophyta</taxon>
        <taxon>Embryophyta</taxon>
        <taxon>Tracheophyta</taxon>
        <taxon>Spermatophyta</taxon>
        <taxon>Magnoliopsida</taxon>
        <taxon>eudicotyledons</taxon>
        <taxon>Gunneridae</taxon>
        <taxon>Pentapetalae</taxon>
        <taxon>rosids</taxon>
        <taxon>fabids</taxon>
        <taxon>Fagales</taxon>
        <taxon>Juglandaceae</taxon>
        <taxon>Juglans</taxon>
    </lineage>
</organism>
<comment type="catalytic activity">
    <reaction evidence="4">
        <text>L-threonyl-[protein] + ATP = O-phospho-L-threonyl-[protein] + ADP + H(+)</text>
        <dbReference type="Rhea" id="RHEA:46608"/>
        <dbReference type="Rhea" id="RHEA-COMP:11060"/>
        <dbReference type="Rhea" id="RHEA-COMP:11605"/>
        <dbReference type="ChEBI" id="CHEBI:15378"/>
        <dbReference type="ChEBI" id="CHEBI:30013"/>
        <dbReference type="ChEBI" id="CHEBI:30616"/>
        <dbReference type="ChEBI" id="CHEBI:61977"/>
        <dbReference type="ChEBI" id="CHEBI:456216"/>
    </reaction>
</comment>
<proteinExistence type="predicted"/>
<dbReference type="Pfam" id="PF00069">
    <property type="entry name" value="Pkinase"/>
    <property type="match status" value="1"/>
</dbReference>
<sequence>MVWGPSKKGLFSVKSTYFLEEAREKVVQRETLEEIEIDSRWKNIWGLDISGKIASETAGALAYFQSSTSVPILHRDVKTANILLDDNYSAKVADFGTSIVVLVGSNTIIYIELLTGENALCFDRPEKDRNLAIYLNSAVKEDQLHQILDNQIVNDVNINAIDEVANIAKWCLGVRGEDRPTMKEVAMELEGLRIIGKHPWVKANLDTEETENLLVPPTHLFNIDVYNGSYAKID</sequence>
<dbReference type="AlphaFoldDB" id="A0A2I4GTR2"/>
<protein>
    <submittedName>
        <fullName evidence="6">Wall-associated receptor kinase 5-like</fullName>
    </submittedName>
</protein>
<dbReference type="InterPro" id="IPR011009">
    <property type="entry name" value="Kinase-like_dom_sf"/>
</dbReference>